<proteinExistence type="predicted"/>
<protein>
    <submittedName>
        <fullName evidence="1">Uncharacterized protein</fullName>
    </submittedName>
</protein>
<sequence length="133" mass="14599">MAQLDVERWADARTLVVRLSWRETLIARRRAVRVPLSEVRAAGLEHDWWRALRGTPVTGRCRPGRFCVGEREHPLGRDFVAVRAGAPAVVVDLRHPVPFVRLAVSVPDAAGAVATLRRLLGRDGGAYGFVASG</sequence>
<dbReference type="RefSeq" id="WP_051858614.1">
    <property type="nucleotide sequence ID" value="NZ_JBFADL010000026.1"/>
</dbReference>
<dbReference type="Proteomes" id="UP000028341">
    <property type="component" value="Unassembled WGS sequence"/>
</dbReference>
<name>A0A081XKH1_STRTO</name>
<evidence type="ECO:0000313" key="1">
    <source>
        <dbReference type="EMBL" id="KES04044.1"/>
    </source>
</evidence>
<keyword evidence="2" id="KW-1185">Reference proteome</keyword>
<gene>
    <name evidence="1" type="ORF">BU52_27590</name>
</gene>
<organism evidence="1 2">
    <name type="scientific">Streptomyces toyocaensis</name>
    <dbReference type="NCBI Taxonomy" id="55952"/>
    <lineage>
        <taxon>Bacteria</taxon>
        <taxon>Bacillati</taxon>
        <taxon>Actinomycetota</taxon>
        <taxon>Actinomycetes</taxon>
        <taxon>Kitasatosporales</taxon>
        <taxon>Streptomycetaceae</taxon>
        <taxon>Streptomyces</taxon>
    </lineage>
</organism>
<reference evidence="1 2" key="1">
    <citation type="submission" date="2014-02" db="EMBL/GenBank/DDBJ databases">
        <title>The genome announcement of Streptomyces toyocaensis NRRL15009.</title>
        <authorList>
            <person name="Hong H.-J."/>
            <person name="Kwun M.J."/>
        </authorList>
    </citation>
    <scope>NUCLEOTIDE SEQUENCE [LARGE SCALE GENOMIC DNA]</scope>
    <source>
        <strain evidence="1 2">NRRL 15009</strain>
    </source>
</reference>
<evidence type="ECO:0000313" key="2">
    <source>
        <dbReference type="Proteomes" id="UP000028341"/>
    </source>
</evidence>
<dbReference type="OrthoDB" id="530515at2"/>
<dbReference type="EMBL" id="JFCB01000031">
    <property type="protein sequence ID" value="KES04044.1"/>
    <property type="molecule type" value="Genomic_DNA"/>
</dbReference>
<dbReference type="eggNOG" id="ENOG5033DP4">
    <property type="taxonomic scope" value="Bacteria"/>
</dbReference>
<comment type="caution">
    <text evidence="1">The sequence shown here is derived from an EMBL/GenBank/DDBJ whole genome shotgun (WGS) entry which is preliminary data.</text>
</comment>
<dbReference type="AlphaFoldDB" id="A0A081XKH1"/>
<accession>A0A081XKH1</accession>